<reference evidence="2 3" key="1">
    <citation type="submission" date="2020-03" db="EMBL/GenBank/DDBJ databases">
        <title>WGS of actinomycetes isolated from Thailand.</title>
        <authorList>
            <person name="Thawai C."/>
        </authorList>
    </citation>
    <scope>NUCLEOTIDE SEQUENCE [LARGE SCALE GENOMIC DNA]</scope>
    <source>
        <strain evidence="2 3">PRB2-1</strain>
    </source>
</reference>
<sequence>MPGQIFINLPVKDLPRSIAFFERIGFVFAPDLTDERSGCMVFGDGNYVMLLTEPFFTSFTGRPVPDTATTTEAIIAVAQDTAADVDRIGDAALAAGARPAPLTDEASPMHTRSFYDPDGHHWEIFFLADR</sequence>
<protein>
    <recommendedName>
        <fullName evidence="1">VOC domain-containing protein</fullName>
    </recommendedName>
</protein>
<comment type="caution">
    <text evidence="2">The sequence shown here is derived from an EMBL/GenBank/DDBJ whole genome shotgun (WGS) entry which is preliminary data.</text>
</comment>
<feature type="domain" description="VOC" evidence="1">
    <location>
        <begin position="3"/>
        <end position="127"/>
    </location>
</feature>
<dbReference type="InterPro" id="IPR004360">
    <property type="entry name" value="Glyas_Fos-R_dOase_dom"/>
</dbReference>
<gene>
    <name evidence="2" type="ORF">HCN08_21675</name>
</gene>
<name>A0ABX0ZQ14_9ACTN</name>
<dbReference type="SUPFAM" id="SSF54593">
    <property type="entry name" value="Glyoxalase/Bleomycin resistance protein/Dihydroxybiphenyl dioxygenase"/>
    <property type="match status" value="1"/>
</dbReference>
<dbReference type="InterPro" id="IPR037523">
    <property type="entry name" value="VOC_core"/>
</dbReference>
<organism evidence="2 3">
    <name type="scientific">Actinacidiphila epipremni</name>
    <dbReference type="NCBI Taxonomy" id="2053013"/>
    <lineage>
        <taxon>Bacteria</taxon>
        <taxon>Bacillati</taxon>
        <taxon>Actinomycetota</taxon>
        <taxon>Actinomycetes</taxon>
        <taxon>Kitasatosporales</taxon>
        <taxon>Streptomycetaceae</taxon>
        <taxon>Actinacidiphila</taxon>
    </lineage>
</organism>
<accession>A0ABX0ZQ14</accession>
<keyword evidence="3" id="KW-1185">Reference proteome</keyword>
<evidence type="ECO:0000313" key="2">
    <source>
        <dbReference type="EMBL" id="NJP45994.1"/>
    </source>
</evidence>
<dbReference type="Pfam" id="PF00903">
    <property type="entry name" value="Glyoxalase"/>
    <property type="match status" value="1"/>
</dbReference>
<dbReference type="Gene3D" id="3.10.180.10">
    <property type="entry name" value="2,3-Dihydroxybiphenyl 1,2-Dioxygenase, domain 1"/>
    <property type="match status" value="1"/>
</dbReference>
<evidence type="ECO:0000259" key="1">
    <source>
        <dbReference type="PROSITE" id="PS51819"/>
    </source>
</evidence>
<dbReference type="PANTHER" id="PTHR36503">
    <property type="entry name" value="BLR2520 PROTEIN"/>
    <property type="match status" value="1"/>
</dbReference>
<dbReference type="InterPro" id="IPR029068">
    <property type="entry name" value="Glyas_Bleomycin-R_OHBP_Dase"/>
</dbReference>
<dbReference type="EMBL" id="JAATEJ010000018">
    <property type="protein sequence ID" value="NJP45994.1"/>
    <property type="molecule type" value="Genomic_DNA"/>
</dbReference>
<dbReference type="RefSeq" id="WP_167984848.1">
    <property type="nucleotide sequence ID" value="NZ_JAATEJ010000018.1"/>
</dbReference>
<proteinExistence type="predicted"/>
<dbReference type="PANTHER" id="PTHR36503:SF2">
    <property type="entry name" value="BLR2408 PROTEIN"/>
    <property type="match status" value="1"/>
</dbReference>
<dbReference type="PROSITE" id="PS51819">
    <property type="entry name" value="VOC"/>
    <property type="match status" value="1"/>
</dbReference>
<dbReference type="Proteomes" id="UP000734511">
    <property type="component" value="Unassembled WGS sequence"/>
</dbReference>
<evidence type="ECO:0000313" key="3">
    <source>
        <dbReference type="Proteomes" id="UP000734511"/>
    </source>
</evidence>